<feature type="domain" description="Glucose-methanol-choline oxidoreductase N-terminal" evidence="6">
    <location>
        <begin position="342"/>
        <end position="356"/>
    </location>
</feature>
<evidence type="ECO:0000259" key="6">
    <source>
        <dbReference type="PROSITE" id="PS00624"/>
    </source>
</evidence>
<organism evidence="7 8">
    <name type="scientific">Arctia plantaginis</name>
    <name type="common">Wood tiger moth</name>
    <name type="synonym">Phalaena plantaginis</name>
    <dbReference type="NCBI Taxonomy" id="874455"/>
    <lineage>
        <taxon>Eukaryota</taxon>
        <taxon>Metazoa</taxon>
        <taxon>Ecdysozoa</taxon>
        <taxon>Arthropoda</taxon>
        <taxon>Hexapoda</taxon>
        <taxon>Insecta</taxon>
        <taxon>Pterygota</taxon>
        <taxon>Neoptera</taxon>
        <taxon>Endopterygota</taxon>
        <taxon>Lepidoptera</taxon>
        <taxon>Glossata</taxon>
        <taxon>Ditrysia</taxon>
        <taxon>Noctuoidea</taxon>
        <taxon>Erebidae</taxon>
        <taxon>Arctiinae</taxon>
        <taxon>Arctia</taxon>
    </lineage>
</organism>
<evidence type="ECO:0000256" key="2">
    <source>
        <dbReference type="ARBA" id="ARBA00010790"/>
    </source>
</evidence>
<accession>A0A8S1B7J4</accession>
<evidence type="ECO:0000256" key="4">
    <source>
        <dbReference type="ARBA" id="ARBA00022827"/>
    </source>
</evidence>
<dbReference type="GO" id="GO:0016614">
    <property type="term" value="F:oxidoreductase activity, acting on CH-OH group of donors"/>
    <property type="evidence" value="ECO:0007669"/>
    <property type="project" value="InterPro"/>
</dbReference>
<reference evidence="7 8" key="1">
    <citation type="submission" date="2020-04" db="EMBL/GenBank/DDBJ databases">
        <authorList>
            <person name="Wallbank WR R."/>
            <person name="Pardo Diaz C."/>
            <person name="Kozak K."/>
            <person name="Martin S."/>
            <person name="Jiggins C."/>
            <person name="Moest M."/>
            <person name="Warren A I."/>
            <person name="Byers J.R.P. K."/>
            <person name="Montejo-Kovacevich G."/>
            <person name="Yen C E."/>
        </authorList>
    </citation>
    <scope>NUCLEOTIDE SEQUENCE [LARGE SCALE GENOMIC DNA]</scope>
</reference>
<name>A0A8S1B7J4_ARCPL</name>
<evidence type="ECO:0000313" key="7">
    <source>
        <dbReference type="EMBL" id="CAB3255664.1"/>
    </source>
</evidence>
<dbReference type="Pfam" id="PF05199">
    <property type="entry name" value="GMC_oxred_C"/>
    <property type="match status" value="1"/>
</dbReference>
<evidence type="ECO:0000256" key="3">
    <source>
        <dbReference type="ARBA" id="ARBA00022630"/>
    </source>
</evidence>
<keyword evidence="8" id="KW-1185">Reference proteome</keyword>
<comment type="cofactor">
    <cofactor evidence="1 5">
        <name>FAD</name>
        <dbReference type="ChEBI" id="CHEBI:57692"/>
    </cofactor>
</comment>
<dbReference type="Gene3D" id="3.50.50.60">
    <property type="entry name" value="FAD/NAD(P)-binding domain"/>
    <property type="match status" value="1"/>
</dbReference>
<dbReference type="SUPFAM" id="SSF54373">
    <property type="entry name" value="FAD-linked reductases, C-terminal domain"/>
    <property type="match status" value="1"/>
</dbReference>
<dbReference type="InterPro" id="IPR036188">
    <property type="entry name" value="FAD/NAD-bd_sf"/>
</dbReference>
<dbReference type="Gene3D" id="3.30.560.10">
    <property type="entry name" value="Glucose Oxidase, domain 3"/>
    <property type="match status" value="1"/>
</dbReference>
<dbReference type="PROSITE" id="PS00624">
    <property type="entry name" value="GMC_OXRED_2"/>
    <property type="match status" value="1"/>
</dbReference>
<dbReference type="PIRSF" id="PIRSF000137">
    <property type="entry name" value="Alcohol_oxidase"/>
    <property type="match status" value="1"/>
</dbReference>
<dbReference type="SUPFAM" id="SSF51905">
    <property type="entry name" value="FAD/NAD(P)-binding domain"/>
    <property type="match status" value="1"/>
</dbReference>
<dbReference type="EMBL" id="CADEBC010000577">
    <property type="protein sequence ID" value="CAB3255664.1"/>
    <property type="molecule type" value="Genomic_DNA"/>
</dbReference>
<dbReference type="PANTHER" id="PTHR11552">
    <property type="entry name" value="GLUCOSE-METHANOL-CHOLINE GMC OXIDOREDUCTASE"/>
    <property type="match status" value="1"/>
</dbReference>
<sequence>MFVICVSVTAKPEMWLRFSPYSVEFLSLHINRMNFLEQFLSLLNPKIIRSLLTLLQAVFQAIDELELDARDFPPQAVVTDGQEFDFIVIGAGSAGCVVANRLTEISGWNVLLIEAGGNPPLSAKYPGLANLVDYSTSDWNYYTVNDGYTSQAYQKKSIHLTRGKMLSGSSGANYMFYIRGNKKDYNDWVQQGNEGWDYDRVLHYFKKSERLNDETTTKYDFGKYHNTEGYLGVTRPLWKKETEEYLRAFQQNGHKVMSDCNGPEQIGYVMPPFTIDNGVRQHTATAFLEPVKDRKNLFVLKKTLARKILFDEYMNAIGVEVRLPNKKVINLFSRREVILSAGAINSPQVLMLSGIGPREHLQRSGVNVLLDSPNVGSNLQDHPAVLIPIGVEKDRRSVINNVNFFVNLDKFPSPCMMGHIALNKSETYPDYQTSVFPLPTYSYLPTIICGYVLRKDDQICNTLFNANKKRNILFSLLVMLHPKSKGIIRLNSSNPEVSPLIYNGYYSDKRDLENHARYIEDYISVVNTPYLKSIDAEVIDEKIPQCKSLPFYSHEYWKCYVLNTVTTQWHSSGTCAMGPEGKGVVDERLRVRGVTGLRVVDASIMPTIVSGNLNAPTIMIAEKASDMIKADHGVEIFV</sequence>
<dbReference type="Pfam" id="PF00732">
    <property type="entry name" value="GMC_oxred_N"/>
    <property type="match status" value="1"/>
</dbReference>
<proteinExistence type="inferred from homology"/>
<protein>
    <recommendedName>
        <fullName evidence="6">Glucose-methanol-choline oxidoreductase N-terminal domain-containing protein</fullName>
    </recommendedName>
</protein>
<dbReference type="OrthoDB" id="269227at2759"/>
<comment type="caution">
    <text evidence="7">The sequence shown here is derived from an EMBL/GenBank/DDBJ whole genome shotgun (WGS) entry which is preliminary data.</text>
</comment>
<evidence type="ECO:0000313" key="8">
    <source>
        <dbReference type="Proteomes" id="UP000494106"/>
    </source>
</evidence>
<evidence type="ECO:0000256" key="5">
    <source>
        <dbReference type="PIRSR" id="PIRSR000137-2"/>
    </source>
</evidence>
<dbReference type="InterPro" id="IPR012132">
    <property type="entry name" value="GMC_OxRdtase"/>
</dbReference>
<feature type="binding site" evidence="5">
    <location>
        <begin position="569"/>
        <end position="570"/>
    </location>
    <ligand>
        <name>FAD</name>
        <dbReference type="ChEBI" id="CHEBI:57692"/>
    </ligand>
</feature>
<dbReference type="AlphaFoldDB" id="A0A8S1B7J4"/>
<dbReference type="InterPro" id="IPR000172">
    <property type="entry name" value="GMC_OxRdtase_N"/>
</dbReference>
<keyword evidence="3" id="KW-0285">Flavoprotein</keyword>
<keyword evidence="4 5" id="KW-0274">FAD</keyword>
<dbReference type="Proteomes" id="UP000494106">
    <property type="component" value="Unassembled WGS sequence"/>
</dbReference>
<comment type="similarity">
    <text evidence="2">Belongs to the GMC oxidoreductase family.</text>
</comment>
<evidence type="ECO:0000256" key="1">
    <source>
        <dbReference type="ARBA" id="ARBA00001974"/>
    </source>
</evidence>
<dbReference type="PANTHER" id="PTHR11552:SF147">
    <property type="entry name" value="CHOLINE DEHYDROGENASE, MITOCHONDRIAL"/>
    <property type="match status" value="1"/>
</dbReference>
<dbReference type="GO" id="GO:0050660">
    <property type="term" value="F:flavin adenine dinucleotide binding"/>
    <property type="evidence" value="ECO:0007669"/>
    <property type="project" value="InterPro"/>
</dbReference>
<gene>
    <name evidence="7" type="ORF">APLA_LOCUS15000</name>
</gene>
<dbReference type="InterPro" id="IPR007867">
    <property type="entry name" value="GMC_OxRtase_C"/>
</dbReference>